<evidence type="ECO:0000313" key="2">
    <source>
        <dbReference type="Proteomes" id="UP001362999"/>
    </source>
</evidence>
<dbReference type="EMBL" id="JAWWNJ010000042">
    <property type="protein sequence ID" value="KAK7020084.1"/>
    <property type="molecule type" value="Genomic_DNA"/>
</dbReference>
<comment type="caution">
    <text evidence="1">The sequence shown here is derived from an EMBL/GenBank/DDBJ whole genome shotgun (WGS) entry which is preliminary data.</text>
</comment>
<protein>
    <submittedName>
        <fullName evidence="1">Uncharacterized protein</fullName>
    </submittedName>
</protein>
<evidence type="ECO:0000313" key="1">
    <source>
        <dbReference type="EMBL" id="KAK7020084.1"/>
    </source>
</evidence>
<gene>
    <name evidence="1" type="ORF">R3P38DRAFT_2782525</name>
</gene>
<reference evidence="1 2" key="1">
    <citation type="journal article" date="2024" name="J Genomics">
        <title>Draft genome sequencing and assembly of Favolaschia claudopus CIRM-BRFM 2984 isolated from oak limbs.</title>
        <authorList>
            <person name="Navarro D."/>
            <person name="Drula E."/>
            <person name="Chaduli D."/>
            <person name="Cazenave R."/>
            <person name="Ahrendt S."/>
            <person name="Wang J."/>
            <person name="Lipzen A."/>
            <person name="Daum C."/>
            <person name="Barry K."/>
            <person name="Grigoriev I.V."/>
            <person name="Favel A."/>
            <person name="Rosso M.N."/>
            <person name="Martin F."/>
        </authorList>
    </citation>
    <scope>NUCLEOTIDE SEQUENCE [LARGE SCALE GENOMIC DNA]</scope>
    <source>
        <strain evidence="1 2">CIRM-BRFM 2984</strain>
    </source>
</reference>
<organism evidence="1 2">
    <name type="scientific">Favolaschia claudopus</name>
    <dbReference type="NCBI Taxonomy" id="2862362"/>
    <lineage>
        <taxon>Eukaryota</taxon>
        <taxon>Fungi</taxon>
        <taxon>Dikarya</taxon>
        <taxon>Basidiomycota</taxon>
        <taxon>Agaricomycotina</taxon>
        <taxon>Agaricomycetes</taxon>
        <taxon>Agaricomycetidae</taxon>
        <taxon>Agaricales</taxon>
        <taxon>Marasmiineae</taxon>
        <taxon>Mycenaceae</taxon>
        <taxon>Favolaschia</taxon>
    </lineage>
</organism>
<name>A0AAW0B2M5_9AGAR</name>
<proteinExistence type="predicted"/>
<dbReference type="AlphaFoldDB" id="A0AAW0B2M5"/>
<sequence>MPGLLPPTPPRCTAALLPRHAVSTSRERNFLKFWPPAGKTRPRRVKQQVPPLFTDAWAIAAVTAAPRRYTSTRRIDVPRAGPRLMQPPDFLSSETCSPQVFIKCRVAVDTARRREAAPLLRHDISPSGERKFCSHQTFVIYGKFSLTSVDLGEPPPQLQTSIYRRPLSHVSTPIVSASAERRFQPLLTIRAPGYSDFFLPAARATPSSITPTAVSEIRYFAFPRPRASELIGIQVQVLTVNSFKFTKSAR</sequence>
<dbReference type="Proteomes" id="UP001362999">
    <property type="component" value="Unassembled WGS sequence"/>
</dbReference>
<keyword evidence="2" id="KW-1185">Reference proteome</keyword>
<accession>A0AAW0B2M5</accession>